<protein>
    <submittedName>
        <fullName evidence="2">Uncharacterized protein</fullName>
    </submittedName>
</protein>
<dbReference type="Proteomes" id="UP000321118">
    <property type="component" value="Unassembled WGS sequence"/>
</dbReference>
<organism evidence="2 3">
    <name type="scientific">Cellulomonas xylanilytica</name>
    <dbReference type="NCBI Taxonomy" id="233583"/>
    <lineage>
        <taxon>Bacteria</taxon>
        <taxon>Bacillati</taxon>
        <taxon>Actinomycetota</taxon>
        <taxon>Actinomycetes</taxon>
        <taxon>Micrococcales</taxon>
        <taxon>Cellulomonadaceae</taxon>
        <taxon>Cellulomonas</taxon>
    </lineage>
</organism>
<accession>A0A510V0M0</accession>
<gene>
    <name evidence="2" type="ORF">CXY01_09780</name>
</gene>
<reference evidence="2 3" key="1">
    <citation type="submission" date="2019-07" db="EMBL/GenBank/DDBJ databases">
        <title>Whole genome shotgun sequence of Cellulomonas xylanilytica NBRC 101102.</title>
        <authorList>
            <person name="Hosoyama A."/>
            <person name="Uohara A."/>
            <person name="Ohji S."/>
            <person name="Ichikawa N."/>
        </authorList>
    </citation>
    <scope>NUCLEOTIDE SEQUENCE [LARGE SCALE GENOMIC DNA]</scope>
    <source>
        <strain evidence="2 3">NBRC 101102</strain>
    </source>
</reference>
<evidence type="ECO:0000256" key="1">
    <source>
        <dbReference type="SAM" id="MobiDB-lite"/>
    </source>
</evidence>
<name>A0A510V0M0_9CELL</name>
<evidence type="ECO:0000313" key="3">
    <source>
        <dbReference type="Proteomes" id="UP000321118"/>
    </source>
</evidence>
<dbReference type="AlphaFoldDB" id="A0A510V0M0"/>
<proteinExistence type="predicted"/>
<feature type="region of interest" description="Disordered" evidence="1">
    <location>
        <begin position="80"/>
        <end position="105"/>
    </location>
</feature>
<dbReference type="EMBL" id="BJUB01000002">
    <property type="protein sequence ID" value="GEK20458.1"/>
    <property type="molecule type" value="Genomic_DNA"/>
</dbReference>
<evidence type="ECO:0000313" key="2">
    <source>
        <dbReference type="EMBL" id="GEK20458.1"/>
    </source>
</evidence>
<comment type="caution">
    <text evidence="2">The sequence shown here is derived from an EMBL/GenBank/DDBJ whole genome shotgun (WGS) entry which is preliminary data.</text>
</comment>
<sequence length="105" mass="11110">MFRTLPFPFDGHRFPDALGAVVQRTVLDGTEPAREVVHFSDGSWAIGDGVSDPNLPGAAVATHIWHAIAQNSSIAGLAQMPPGSLARRPGPGEPWQVTALAEDDD</sequence>
<keyword evidence="3" id="KW-1185">Reference proteome</keyword>